<dbReference type="InterPro" id="IPR019489">
    <property type="entry name" value="Clp_ATPase_C"/>
</dbReference>
<dbReference type="Pfam" id="PF10431">
    <property type="entry name" value="ClpB_D2-small"/>
    <property type="match status" value="1"/>
</dbReference>
<dbReference type="GO" id="GO:0005524">
    <property type="term" value="F:ATP binding"/>
    <property type="evidence" value="ECO:0007669"/>
    <property type="project" value="UniProtKB-KW"/>
</dbReference>
<accession>A0A383EMS8</accession>
<reference evidence="4" key="1">
    <citation type="submission" date="2018-05" db="EMBL/GenBank/DDBJ databases">
        <authorList>
            <person name="Lanie J.A."/>
            <person name="Ng W.-L."/>
            <person name="Kazmierczak K.M."/>
            <person name="Andrzejewski T.M."/>
            <person name="Davidsen T.M."/>
            <person name="Wayne K.J."/>
            <person name="Tettelin H."/>
            <person name="Glass J.I."/>
            <person name="Rusch D."/>
            <person name="Podicherti R."/>
            <person name="Tsui H.-C.T."/>
            <person name="Winkler M.E."/>
        </authorList>
    </citation>
    <scope>NUCLEOTIDE SEQUENCE</scope>
</reference>
<protein>
    <recommendedName>
        <fullName evidence="3">Clp ATPase C-terminal domain-containing protein</fullName>
    </recommendedName>
</protein>
<dbReference type="InterPro" id="IPR050052">
    <property type="entry name" value="ATP-dep_Clp_protease_ClpX"/>
</dbReference>
<dbReference type="PANTHER" id="PTHR48102:SF7">
    <property type="entry name" value="ATP-DEPENDENT CLP PROTEASE ATP-BINDING SUBUNIT CLPX-LIKE, MITOCHONDRIAL"/>
    <property type="match status" value="1"/>
</dbReference>
<evidence type="ECO:0000313" key="4">
    <source>
        <dbReference type="EMBL" id="SVE58166.1"/>
    </source>
</evidence>
<evidence type="ECO:0000256" key="2">
    <source>
        <dbReference type="ARBA" id="ARBA00022840"/>
    </source>
</evidence>
<feature type="non-terminal residue" evidence="4">
    <location>
        <position position="1"/>
    </location>
</feature>
<dbReference type="AlphaFoldDB" id="A0A383EMS8"/>
<name>A0A383EMS8_9ZZZZ</name>
<dbReference type="GO" id="GO:0016887">
    <property type="term" value="F:ATP hydrolysis activity"/>
    <property type="evidence" value="ECO:0007669"/>
    <property type="project" value="TreeGrafter"/>
</dbReference>
<dbReference type="SUPFAM" id="SSF52540">
    <property type="entry name" value="P-loop containing nucleoside triphosphate hydrolases"/>
    <property type="match status" value="1"/>
</dbReference>
<organism evidence="4">
    <name type="scientific">marine metagenome</name>
    <dbReference type="NCBI Taxonomy" id="408172"/>
    <lineage>
        <taxon>unclassified sequences</taxon>
        <taxon>metagenomes</taxon>
        <taxon>ecological metagenomes</taxon>
    </lineage>
</organism>
<dbReference type="EMBL" id="UINC01227334">
    <property type="protein sequence ID" value="SVE58166.1"/>
    <property type="molecule type" value="Genomic_DNA"/>
</dbReference>
<keyword evidence="1" id="KW-0547">Nucleotide-binding</keyword>
<evidence type="ECO:0000256" key="1">
    <source>
        <dbReference type="ARBA" id="ARBA00022741"/>
    </source>
</evidence>
<dbReference type="GO" id="GO:0009376">
    <property type="term" value="C:HslUV protease complex"/>
    <property type="evidence" value="ECO:0007669"/>
    <property type="project" value="TreeGrafter"/>
</dbReference>
<dbReference type="PANTHER" id="PTHR48102">
    <property type="entry name" value="ATP-DEPENDENT CLP PROTEASE ATP-BINDING SUBUNIT CLPX-LIKE, MITOCHONDRIAL-RELATED"/>
    <property type="match status" value="1"/>
</dbReference>
<dbReference type="InterPro" id="IPR027417">
    <property type="entry name" value="P-loop_NTPase"/>
</dbReference>
<evidence type="ECO:0000259" key="3">
    <source>
        <dbReference type="SMART" id="SM01086"/>
    </source>
</evidence>
<feature type="domain" description="Clp ATPase C-terminal" evidence="3">
    <location>
        <begin position="19"/>
        <end position="104"/>
    </location>
</feature>
<dbReference type="Gene3D" id="1.10.8.60">
    <property type="match status" value="1"/>
</dbReference>
<dbReference type="SMART" id="SM01086">
    <property type="entry name" value="ClpB_D2-small"/>
    <property type="match status" value="1"/>
</dbReference>
<dbReference type="GO" id="GO:0051603">
    <property type="term" value="P:proteolysis involved in protein catabolic process"/>
    <property type="evidence" value="ECO:0007669"/>
    <property type="project" value="TreeGrafter"/>
</dbReference>
<gene>
    <name evidence="4" type="ORF">METZ01_LOCUS511020</name>
</gene>
<sequence length="205" mass="22737">GFESEFIGRLPVTAVLDELTRDDFLAILRSENSSVILSKVRDFLAYDIELSFGDEALERLADLAIGECTGARGLVSAVEKVLLDYECRLPSLDVKRLTVSAEVVEHPGRALEEFIIDHSLRAWCSSFEKDHGIRLTFTVEAAALLRQMAADAGRLPGDLCPELFSDYGHGLKLLEKTDYDVTEEILGNPQESLNAMIRQLYGNTT</sequence>
<keyword evidence="2" id="KW-0067">ATP-binding</keyword>
<dbReference type="GO" id="GO:0051301">
    <property type="term" value="P:cell division"/>
    <property type="evidence" value="ECO:0007669"/>
    <property type="project" value="TreeGrafter"/>
</dbReference>
<proteinExistence type="predicted"/>